<gene>
    <name evidence="3" type="ORF">HKT18_04580</name>
</gene>
<keyword evidence="1" id="KW-0732">Signal</keyword>
<name>A0A7Y3R7Q6_9FLAO</name>
<dbReference type="AlphaFoldDB" id="A0A7Y3R7Q6"/>
<feature type="domain" description="Outer membrane protein beta-barrel" evidence="2">
    <location>
        <begin position="25"/>
        <end position="163"/>
    </location>
</feature>
<dbReference type="InterPro" id="IPR025665">
    <property type="entry name" value="Beta-barrel_OMP_2"/>
</dbReference>
<dbReference type="EMBL" id="JABEVX010000002">
    <property type="protein sequence ID" value="NNT71488.1"/>
    <property type="molecule type" value="Genomic_DNA"/>
</dbReference>
<evidence type="ECO:0000256" key="1">
    <source>
        <dbReference type="SAM" id="SignalP"/>
    </source>
</evidence>
<evidence type="ECO:0000259" key="2">
    <source>
        <dbReference type="Pfam" id="PF13568"/>
    </source>
</evidence>
<accession>A0A7Y3R7Q6</accession>
<comment type="caution">
    <text evidence="3">The sequence shown here is derived from an EMBL/GenBank/DDBJ whole genome shotgun (WGS) entry which is preliminary data.</text>
</comment>
<dbReference type="Proteomes" id="UP000536509">
    <property type="component" value="Unassembled WGS sequence"/>
</dbReference>
<proteinExistence type="predicted"/>
<keyword evidence="4" id="KW-1185">Reference proteome</keyword>
<sequence>MVKINCLVFLVVTFSTGLFAQEKDSIVNPKGKIYFGIEIGNNTINSYEFNESKTSFQGGLVAEYYFARHWSVSGRIKYYKIGASFSDDGSSIDFAGKTTYNTGRFRGEAIAIPLDIKWEFRLYKNFAGFLKLGYALSIETKSEYSNYSPAITENFPNYNHNLFTGYGLNYFINEKDAVFISVEYFIGGNKGKQNGLNIFDDGRKYLTNTLVNLGYKRCFF</sequence>
<dbReference type="Gene3D" id="2.40.160.20">
    <property type="match status" value="1"/>
</dbReference>
<dbReference type="SUPFAM" id="SSF56925">
    <property type="entry name" value="OMPA-like"/>
    <property type="match status" value="1"/>
</dbReference>
<dbReference type="RefSeq" id="WP_171221700.1">
    <property type="nucleotide sequence ID" value="NZ_CP121446.1"/>
</dbReference>
<dbReference type="InterPro" id="IPR011250">
    <property type="entry name" value="OMP/PagP_B-barrel"/>
</dbReference>
<organism evidence="3 4">
    <name type="scientific">Flavobacterium rivulicola</name>
    <dbReference type="NCBI Taxonomy" id="2732161"/>
    <lineage>
        <taxon>Bacteria</taxon>
        <taxon>Pseudomonadati</taxon>
        <taxon>Bacteroidota</taxon>
        <taxon>Flavobacteriia</taxon>
        <taxon>Flavobacteriales</taxon>
        <taxon>Flavobacteriaceae</taxon>
        <taxon>Flavobacterium</taxon>
    </lineage>
</organism>
<feature type="signal peptide" evidence="1">
    <location>
        <begin position="1"/>
        <end position="20"/>
    </location>
</feature>
<reference evidence="3 4" key="1">
    <citation type="submission" date="2020-05" db="EMBL/GenBank/DDBJ databases">
        <title>Draft genome of Flavobacterium sp. IMCC34852.</title>
        <authorList>
            <person name="Song J."/>
            <person name="Cho J.-C."/>
        </authorList>
    </citation>
    <scope>NUCLEOTIDE SEQUENCE [LARGE SCALE GENOMIC DNA]</scope>
    <source>
        <strain evidence="3 4">IMCC34852</strain>
    </source>
</reference>
<evidence type="ECO:0000313" key="3">
    <source>
        <dbReference type="EMBL" id="NNT71488.1"/>
    </source>
</evidence>
<evidence type="ECO:0000313" key="4">
    <source>
        <dbReference type="Proteomes" id="UP000536509"/>
    </source>
</evidence>
<feature type="chain" id="PRO_5031017774" evidence="1">
    <location>
        <begin position="21"/>
        <end position="220"/>
    </location>
</feature>
<protein>
    <submittedName>
        <fullName evidence="3">Outer membrane beta-barrel protein</fullName>
    </submittedName>
</protein>
<dbReference type="Pfam" id="PF13568">
    <property type="entry name" value="OMP_b-brl_2"/>
    <property type="match status" value="1"/>
</dbReference>